<sequence>MALKTSEEYVERLSRMRPNVYAHGKKIRRDDPMLEIAINTLRVTFDSVNDPDLKDLIVTSSHLTGEPINRFTALNLSTEDLYKQQEMKRVCCHRVGGCAQRCMATDTLNAIGVVTKDIDDAKATNYHDNFLEFVKYYQANDLVGSTSMTDPKGDRKARPSQQEDPDLYLRVVEKNSKGIVVRGAKNHITMGPYVDEHLVIPTRTFTTDEGDWAVSFAIPADTEGVKIISRIVTPRPRIELKAPYNQYGVADSVVVFENVFVPWARVFMCGEWEFAGRLALTFAGFHRHSYCGCKPAITDIILGATALVAEYNGVGSSPHIVDELTELMVIAEIVFASGIAAATRATKSSSGIYTPEFLYSNTGRYMAGMNIYHEYDILNSIAGGLPSTIPPEEDWLNPETGPDLAKYISRKPGISAENLHRLYRFISDFSCSAMAGWSQYAGVHGGGSPIMEKIGIRSGYDLESKKNIAKYLAGIED</sequence>
<evidence type="ECO:0000256" key="5">
    <source>
        <dbReference type="SAM" id="MobiDB-lite"/>
    </source>
</evidence>
<dbReference type="InterPro" id="IPR024719">
    <property type="entry name" value="HpaB/PvcC/4-BUDH_C"/>
</dbReference>
<dbReference type="PIRSF" id="PIRSF000331">
    <property type="entry name" value="HpaA_HpaB"/>
    <property type="match status" value="1"/>
</dbReference>
<dbReference type="GO" id="GO:0016627">
    <property type="term" value="F:oxidoreductase activity, acting on the CH-CH group of donors"/>
    <property type="evidence" value="ECO:0007669"/>
    <property type="project" value="InterPro"/>
</dbReference>
<dbReference type="InterPro" id="IPR004925">
    <property type="entry name" value="HpaB/PvcC/4-BUDH"/>
</dbReference>
<evidence type="ECO:0000259" key="7">
    <source>
        <dbReference type="Pfam" id="PF11794"/>
    </source>
</evidence>
<evidence type="ECO:0000313" key="9">
    <source>
        <dbReference type="Proteomes" id="UP000650524"/>
    </source>
</evidence>
<feature type="region of interest" description="Disordered" evidence="5">
    <location>
        <begin position="145"/>
        <end position="164"/>
    </location>
</feature>
<name>A0A8J6T7C2_9DELT</name>
<dbReference type="Pfam" id="PF03241">
    <property type="entry name" value="HpaB"/>
    <property type="match status" value="1"/>
</dbReference>
<comment type="caution">
    <text evidence="8">The sequence shown here is derived from an EMBL/GenBank/DDBJ whole genome shotgun (WGS) entry which is preliminary data.</text>
</comment>
<dbReference type="InterPro" id="IPR036250">
    <property type="entry name" value="AcylCo_DH-like_C"/>
</dbReference>
<evidence type="ECO:0000256" key="3">
    <source>
        <dbReference type="ARBA" id="ARBA00023002"/>
    </source>
</evidence>
<evidence type="ECO:0000256" key="2">
    <source>
        <dbReference type="ARBA" id="ARBA00022827"/>
    </source>
</evidence>
<protein>
    <submittedName>
        <fullName evidence="8">Aromatic ring hydroxylase</fullName>
    </submittedName>
</protein>
<dbReference type="AlphaFoldDB" id="A0A8J6T7C2"/>
<feature type="domain" description="HpaB/PvcC/4-BUDH N-terminal" evidence="7">
    <location>
        <begin position="5"/>
        <end position="268"/>
    </location>
</feature>
<evidence type="ECO:0000256" key="4">
    <source>
        <dbReference type="PIRSR" id="PIRSR000331-2"/>
    </source>
</evidence>
<dbReference type="SUPFAM" id="SSF47203">
    <property type="entry name" value="Acyl-CoA dehydrogenase C-terminal domain-like"/>
    <property type="match status" value="1"/>
</dbReference>
<keyword evidence="1" id="KW-0285">Flavoprotein</keyword>
<dbReference type="InterPro" id="IPR024674">
    <property type="entry name" value="HpaB/PvcC/4-BUDH_N"/>
</dbReference>
<evidence type="ECO:0000313" key="8">
    <source>
        <dbReference type="EMBL" id="MBC8176994.1"/>
    </source>
</evidence>
<dbReference type="Gene3D" id="1.20.140.10">
    <property type="entry name" value="Butyryl-CoA Dehydrogenase, subunit A, domain 3"/>
    <property type="match status" value="1"/>
</dbReference>
<reference evidence="8 9" key="1">
    <citation type="submission" date="2020-08" db="EMBL/GenBank/DDBJ databases">
        <title>Bridging the membrane lipid divide: bacteria of the FCB group superphylum have the potential to synthesize archaeal ether lipids.</title>
        <authorList>
            <person name="Villanueva L."/>
            <person name="Von Meijenfeldt F.A.B."/>
            <person name="Westbye A.B."/>
            <person name="Yadav S."/>
            <person name="Hopmans E.C."/>
            <person name="Dutilh B.E."/>
            <person name="Sinninghe Damste J.S."/>
        </authorList>
    </citation>
    <scope>NUCLEOTIDE SEQUENCE [LARGE SCALE GENOMIC DNA]</scope>
    <source>
        <strain evidence="8">NIOZ-UU27</strain>
    </source>
</reference>
<dbReference type="Gene3D" id="1.10.3140.10">
    <property type="entry name" value="4-hydroxybutyryl-coa dehydratase, domain 1"/>
    <property type="match status" value="1"/>
</dbReference>
<feature type="domain" description="HpaB/PvcC/4-BUDH C-terminal" evidence="6">
    <location>
        <begin position="275"/>
        <end position="474"/>
    </location>
</feature>
<keyword evidence="2 4" id="KW-0274">FAD</keyword>
<dbReference type="Proteomes" id="UP000650524">
    <property type="component" value="Unassembled WGS sequence"/>
</dbReference>
<dbReference type="InterPro" id="IPR009100">
    <property type="entry name" value="AcylCoA_DH/oxidase_NM_dom_sf"/>
</dbReference>
<organism evidence="8 9">
    <name type="scientific">Candidatus Desulfacyla euxinica</name>
    <dbReference type="NCBI Taxonomy" id="2841693"/>
    <lineage>
        <taxon>Bacteria</taxon>
        <taxon>Deltaproteobacteria</taxon>
        <taxon>Candidatus Desulfacyla</taxon>
    </lineage>
</organism>
<evidence type="ECO:0000256" key="1">
    <source>
        <dbReference type="ARBA" id="ARBA00022630"/>
    </source>
</evidence>
<dbReference type="SUPFAM" id="SSF56645">
    <property type="entry name" value="Acyl-CoA dehydrogenase NM domain-like"/>
    <property type="match status" value="1"/>
</dbReference>
<dbReference type="EMBL" id="JACNJD010000178">
    <property type="protein sequence ID" value="MBC8176994.1"/>
    <property type="molecule type" value="Genomic_DNA"/>
</dbReference>
<proteinExistence type="predicted"/>
<gene>
    <name evidence="8" type="ORF">H8E19_06270</name>
</gene>
<accession>A0A8J6T7C2</accession>
<dbReference type="InterPro" id="IPR046373">
    <property type="entry name" value="Acyl-CoA_Oxase/DH_mid-dom_sf"/>
</dbReference>
<dbReference type="Gene3D" id="2.40.110.10">
    <property type="entry name" value="Butyryl-CoA Dehydrogenase, subunit A, domain 2"/>
    <property type="match status" value="1"/>
</dbReference>
<evidence type="ECO:0000259" key="6">
    <source>
        <dbReference type="Pfam" id="PF03241"/>
    </source>
</evidence>
<dbReference type="PANTHER" id="PTHR36117">
    <property type="entry name" value="4-HYDROXYPHENYLACETATE 3-MONOOXYGENASE-RELATED"/>
    <property type="match status" value="1"/>
</dbReference>
<keyword evidence="3" id="KW-0560">Oxidoreductase</keyword>
<dbReference type="Pfam" id="PF11794">
    <property type="entry name" value="HpaB_N"/>
    <property type="match status" value="1"/>
</dbReference>
<feature type="binding site" evidence="4">
    <location>
        <position position="189"/>
    </location>
    <ligand>
        <name>FAD</name>
        <dbReference type="ChEBI" id="CHEBI:57692"/>
    </ligand>
</feature>
<dbReference type="PANTHER" id="PTHR36117:SF3">
    <property type="entry name" value="4-HYDROXYPHENYLACETATE 3-MONOOXYGENASE-RELATED"/>
    <property type="match status" value="1"/>
</dbReference>